<evidence type="ECO:0008006" key="3">
    <source>
        <dbReference type="Google" id="ProtNLM"/>
    </source>
</evidence>
<dbReference type="RefSeq" id="WP_085885023.1">
    <property type="nucleotide sequence ID" value="NZ_FWFR01000003.1"/>
</dbReference>
<name>A0A1Y5TVU7_9PROT</name>
<gene>
    <name evidence="1" type="ORF">OCH7691_03711</name>
</gene>
<evidence type="ECO:0000313" key="1">
    <source>
        <dbReference type="EMBL" id="SLN74224.1"/>
    </source>
</evidence>
<dbReference type="InterPro" id="IPR021322">
    <property type="entry name" value="DUF2924"/>
</dbReference>
<sequence>MTGPVATDKLRRKIAELDDLSRPELVQRWQKAHGCLPPKGIKRGLLLRSAAWHLQARHLGGLKGDVKRALRKLIKAEVPTRDKSRAAGSSPDVTRIGESPARLRRRLVPGTRLVREWQGRLHVVEVVEDGFLHDGKTYRSLSAVARRITGAQWSGPRFFGQ</sequence>
<evidence type="ECO:0000313" key="2">
    <source>
        <dbReference type="Proteomes" id="UP000193200"/>
    </source>
</evidence>
<keyword evidence="2" id="KW-1185">Reference proteome</keyword>
<accession>A0A1Y5TVU7</accession>
<protein>
    <recommendedName>
        <fullName evidence="3">DUF2924 domain-containing protein</fullName>
    </recommendedName>
</protein>
<dbReference type="Pfam" id="PF11149">
    <property type="entry name" value="DUF2924"/>
    <property type="match status" value="1"/>
</dbReference>
<dbReference type="OrthoDB" id="284135at2"/>
<dbReference type="EMBL" id="FWFR01000003">
    <property type="protein sequence ID" value="SLN74224.1"/>
    <property type="molecule type" value="Genomic_DNA"/>
</dbReference>
<dbReference type="Proteomes" id="UP000193200">
    <property type="component" value="Unassembled WGS sequence"/>
</dbReference>
<organism evidence="1 2">
    <name type="scientific">Oceanibacterium hippocampi</name>
    <dbReference type="NCBI Taxonomy" id="745714"/>
    <lineage>
        <taxon>Bacteria</taxon>
        <taxon>Pseudomonadati</taxon>
        <taxon>Pseudomonadota</taxon>
        <taxon>Alphaproteobacteria</taxon>
        <taxon>Sneathiellales</taxon>
        <taxon>Sneathiellaceae</taxon>
        <taxon>Oceanibacterium</taxon>
    </lineage>
</organism>
<proteinExistence type="predicted"/>
<reference evidence="1 2" key="1">
    <citation type="submission" date="2017-03" db="EMBL/GenBank/DDBJ databases">
        <authorList>
            <person name="Afonso C.L."/>
            <person name="Miller P.J."/>
            <person name="Scott M.A."/>
            <person name="Spackman E."/>
            <person name="Goraichik I."/>
            <person name="Dimitrov K.M."/>
            <person name="Suarez D.L."/>
            <person name="Swayne D.E."/>
        </authorList>
    </citation>
    <scope>NUCLEOTIDE SEQUENCE [LARGE SCALE GENOMIC DNA]</scope>
    <source>
        <strain evidence="1 2">CECT 7691</strain>
    </source>
</reference>
<dbReference type="AlphaFoldDB" id="A0A1Y5TVU7"/>
<dbReference type="InParanoid" id="A0A1Y5TVU7"/>